<dbReference type="GO" id="GO:0005886">
    <property type="term" value="C:plasma membrane"/>
    <property type="evidence" value="ECO:0007669"/>
    <property type="project" value="TreeGrafter"/>
</dbReference>
<comment type="subcellular location">
    <subcellularLocation>
        <location evidence="1">Membrane</location>
        <topology evidence="1">Multi-pass membrane protein</topology>
    </subcellularLocation>
</comment>
<evidence type="ECO:0000313" key="7">
    <source>
        <dbReference type="EMBL" id="SMH66495.1"/>
    </source>
</evidence>
<evidence type="ECO:0000256" key="2">
    <source>
        <dbReference type="ARBA" id="ARBA00022692"/>
    </source>
</evidence>
<feature type="transmembrane region" description="Helical" evidence="5">
    <location>
        <begin position="139"/>
        <end position="158"/>
    </location>
</feature>
<keyword evidence="3 5" id="KW-1133">Transmembrane helix</keyword>
<dbReference type="Proteomes" id="UP000193925">
    <property type="component" value="Chromosome AFERRI"/>
</dbReference>
<feature type="transmembrane region" description="Helical" evidence="5">
    <location>
        <begin position="261"/>
        <end position="285"/>
    </location>
</feature>
<dbReference type="EMBL" id="CCCS020000082">
    <property type="protein sequence ID" value="CDQ12167.1"/>
    <property type="molecule type" value="Genomic_DNA"/>
</dbReference>
<keyword evidence="4 5" id="KW-0472">Membrane</keyword>
<dbReference type="RefSeq" id="WP_051984976.1">
    <property type="nucleotide sequence ID" value="NZ_CCCS020000082.1"/>
</dbReference>
<keyword evidence="8" id="KW-1185">Reference proteome</keyword>
<feature type="transmembrane region" description="Helical" evidence="5">
    <location>
        <begin position="178"/>
        <end position="195"/>
    </location>
</feature>
<feature type="transmembrane region" description="Helical" evidence="5">
    <location>
        <begin position="238"/>
        <end position="255"/>
    </location>
</feature>
<reference evidence="6" key="2">
    <citation type="submission" date="2014-07" db="EMBL/GenBank/DDBJ databases">
        <title>Initial genome analysis of the psychrotolerant acidophile Acidithiobacillus ferrivorans CF27: insights into iron and sulfur oxidation pathways and into biofilm formation.</title>
        <authorList>
            <person name="Talla E."/>
            <person name="Hedrich S."/>
            <person name="Mangenot S."/>
            <person name="Ji B."/>
            <person name="Johnson D.B."/>
            <person name="Barbe V."/>
            <person name="Bonnefoy V."/>
        </authorList>
    </citation>
    <scope>NUCLEOTIDE SEQUENCE [LARGE SCALE GENOMIC DNA]</scope>
    <source>
        <strain evidence="6">CF27</strain>
    </source>
</reference>
<dbReference type="EMBL" id="LT841305">
    <property type="protein sequence ID" value="SMH66495.1"/>
    <property type="molecule type" value="Genomic_DNA"/>
</dbReference>
<evidence type="ECO:0000256" key="1">
    <source>
        <dbReference type="ARBA" id="ARBA00004141"/>
    </source>
</evidence>
<dbReference type="InterPro" id="IPR052561">
    <property type="entry name" value="ComplexI_Subunit1"/>
</dbReference>
<evidence type="ECO:0000313" key="8">
    <source>
        <dbReference type="Proteomes" id="UP000193925"/>
    </source>
</evidence>
<organism evidence="6">
    <name type="scientific">Acidithiobacillus ferrivorans</name>
    <dbReference type="NCBI Taxonomy" id="160808"/>
    <lineage>
        <taxon>Bacteria</taxon>
        <taxon>Pseudomonadati</taxon>
        <taxon>Pseudomonadota</taxon>
        <taxon>Acidithiobacillia</taxon>
        <taxon>Acidithiobacillales</taxon>
        <taxon>Acidithiobacillaceae</taxon>
        <taxon>Acidithiobacillus</taxon>
    </lineage>
</organism>
<dbReference type="PANTHER" id="PTHR43359:SF1">
    <property type="entry name" value="FORMATE HYDROGENLYASE SUBUNIT 4-RELATED"/>
    <property type="match status" value="1"/>
</dbReference>
<gene>
    <name evidence="7" type="ORF">AFERRI_30227</name>
    <name evidence="6" type="ORF">AFERRI_90023</name>
</gene>
<feature type="transmembrane region" description="Helical" evidence="5">
    <location>
        <begin position="96"/>
        <end position="119"/>
    </location>
</feature>
<dbReference type="GO" id="GO:0016491">
    <property type="term" value="F:oxidoreductase activity"/>
    <property type="evidence" value="ECO:0007669"/>
    <property type="project" value="UniProtKB-KW"/>
</dbReference>
<sequence length="320" mass="35059">MTALWTYFALNLVQVAFLLIFAPLVEGILHRLEEIIEGKRGPSIWQIYRDIWKLFSKDEVVSEESTWVFRFAPIVAFVMPMFVVLLIPALTAYPLFFAFMGDMVAVGFLMAVSGFFVALAGMDTGNVYAAVGASRTHMVGFLAEPVFIMVFFSVSYVANSTIPYFVNATWGASWGSMLQPSHLLVIVAFFLLILADEGRIPVDSAAGKVEIAMISHSKGLEYSGTSAALIKWGGTTKLMVLAMIFVNVLVTPWGLAQGTQWTAILAAIGLVLIKLLAFVIVLAFIETTLAKLRLFRISEFLSVAFVICLFAVSVRLVGIG</sequence>
<reference evidence="7 8" key="3">
    <citation type="submission" date="2017-03" db="EMBL/GenBank/DDBJ databases">
        <authorList>
            <person name="Regsiter A."/>
            <person name="William W."/>
        </authorList>
    </citation>
    <scope>NUCLEOTIDE SEQUENCE [LARGE SCALE GENOMIC DNA]</scope>
    <source>
        <strain evidence="7">PRJEB5721</strain>
    </source>
</reference>
<dbReference type="EC" id="1.6.99.5" evidence="6"/>
<protein>
    <submittedName>
        <fullName evidence="6">Putative NADH dehydrogenase (Quinone)</fullName>
        <ecNumber evidence="6">1.6.99.5</ecNumber>
    </submittedName>
    <submittedName>
        <fullName evidence="7">Respiratory-chain NADH dehydrogenase subunit 1</fullName>
    </submittedName>
</protein>
<dbReference type="PANTHER" id="PTHR43359">
    <property type="entry name" value="FORMATE HYDROGENLYASE SUBUNIT 4"/>
    <property type="match status" value="1"/>
</dbReference>
<dbReference type="InterPro" id="IPR001694">
    <property type="entry name" value="NADH_UbQ_OxRdtase_su1/FPO"/>
</dbReference>
<dbReference type="AlphaFoldDB" id="A0A060UU73"/>
<evidence type="ECO:0000256" key="5">
    <source>
        <dbReference type="SAM" id="Phobius"/>
    </source>
</evidence>
<evidence type="ECO:0000256" key="4">
    <source>
        <dbReference type="ARBA" id="ARBA00023136"/>
    </source>
</evidence>
<evidence type="ECO:0000256" key="3">
    <source>
        <dbReference type="ARBA" id="ARBA00022989"/>
    </source>
</evidence>
<proteinExistence type="predicted"/>
<reference evidence="6" key="1">
    <citation type="submission" date="2014-03" db="EMBL/GenBank/DDBJ databases">
        <authorList>
            <person name="Genoscope - CEA"/>
        </authorList>
    </citation>
    <scope>NUCLEOTIDE SEQUENCE [LARGE SCALE GENOMIC DNA]</scope>
    <source>
        <strain evidence="6">CF27</strain>
    </source>
</reference>
<accession>A0A060UU73</accession>
<name>A0A060UU73_9PROT</name>
<dbReference type="Pfam" id="PF00146">
    <property type="entry name" value="NADHdh"/>
    <property type="match status" value="1"/>
</dbReference>
<feature type="transmembrane region" description="Helical" evidence="5">
    <location>
        <begin position="6"/>
        <end position="29"/>
    </location>
</feature>
<feature type="transmembrane region" description="Helical" evidence="5">
    <location>
        <begin position="297"/>
        <end position="317"/>
    </location>
</feature>
<feature type="transmembrane region" description="Helical" evidence="5">
    <location>
        <begin position="67"/>
        <end position="90"/>
    </location>
</feature>
<evidence type="ECO:0000313" key="6">
    <source>
        <dbReference type="EMBL" id="CDQ12167.1"/>
    </source>
</evidence>
<keyword evidence="2 5" id="KW-0812">Transmembrane</keyword>
<keyword evidence="6" id="KW-0560">Oxidoreductase</keyword>